<evidence type="ECO:0000313" key="5">
    <source>
        <dbReference type="Proteomes" id="UP001249291"/>
    </source>
</evidence>
<dbReference type="Gene3D" id="2.30.40.10">
    <property type="entry name" value="Urease, subunit C, domain 1"/>
    <property type="match status" value="1"/>
</dbReference>
<dbReference type="Pfam" id="PF01979">
    <property type="entry name" value="Amidohydro_1"/>
    <property type="match status" value="1"/>
</dbReference>
<feature type="domain" description="Amidohydrolase-related" evidence="3">
    <location>
        <begin position="54"/>
        <end position="155"/>
    </location>
</feature>
<dbReference type="InterPro" id="IPR011059">
    <property type="entry name" value="Metal-dep_hydrolase_composite"/>
</dbReference>
<evidence type="ECO:0000256" key="1">
    <source>
        <dbReference type="ARBA" id="ARBA00022801"/>
    </source>
</evidence>
<dbReference type="SUPFAM" id="SSF51338">
    <property type="entry name" value="Composite domain of metallo-dependent hydrolases"/>
    <property type="match status" value="1"/>
</dbReference>
<feature type="region of interest" description="Disordered" evidence="2">
    <location>
        <begin position="215"/>
        <end position="235"/>
    </location>
</feature>
<proteinExistence type="predicted"/>
<keyword evidence="5" id="KW-1185">Reference proteome</keyword>
<accession>A0ABU1HVE4</accession>
<dbReference type="RefSeq" id="WP_309693832.1">
    <property type="nucleotide sequence ID" value="NZ_JAVIZQ010000001.1"/>
</dbReference>
<organism evidence="4 5">
    <name type="scientific">Microbacterium foliorum</name>
    <dbReference type="NCBI Taxonomy" id="104336"/>
    <lineage>
        <taxon>Bacteria</taxon>
        <taxon>Bacillati</taxon>
        <taxon>Actinomycetota</taxon>
        <taxon>Actinomycetes</taxon>
        <taxon>Micrococcales</taxon>
        <taxon>Microbacteriaceae</taxon>
        <taxon>Microbacterium</taxon>
    </lineage>
</organism>
<evidence type="ECO:0000259" key="3">
    <source>
        <dbReference type="Pfam" id="PF01979"/>
    </source>
</evidence>
<dbReference type="EMBL" id="JAVIZQ010000001">
    <property type="protein sequence ID" value="MDR6144032.1"/>
    <property type="molecule type" value="Genomic_DNA"/>
</dbReference>
<dbReference type="Proteomes" id="UP001249291">
    <property type="component" value="Unassembled WGS sequence"/>
</dbReference>
<dbReference type="PANTHER" id="PTHR43794:SF11">
    <property type="entry name" value="AMIDOHYDROLASE-RELATED DOMAIN-CONTAINING PROTEIN"/>
    <property type="match status" value="1"/>
</dbReference>
<keyword evidence="1 4" id="KW-0378">Hydrolase</keyword>
<dbReference type="GO" id="GO:0016787">
    <property type="term" value="F:hydrolase activity"/>
    <property type="evidence" value="ECO:0007669"/>
    <property type="project" value="UniProtKB-KW"/>
</dbReference>
<gene>
    <name evidence="4" type="ORF">QE375_003586</name>
</gene>
<dbReference type="Gene3D" id="3.20.20.140">
    <property type="entry name" value="Metal-dependent hydrolases"/>
    <property type="match status" value="1"/>
</dbReference>
<dbReference type="SUPFAM" id="SSF51556">
    <property type="entry name" value="Metallo-dependent hydrolases"/>
    <property type="match status" value="1"/>
</dbReference>
<evidence type="ECO:0000256" key="2">
    <source>
        <dbReference type="SAM" id="MobiDB-lite"/>
    </source>
</evidence>
<evidence type="ECO:0000313" key="4">
    <source>
        <dbReference type="EMBL" id="MDR6144032.1"/>
    </source>
</evidence>
<protein>
    <submittedName>
        <fullName evidence="4">Cytosine/adenosine deaminase-related metal-dependent hydrolase</fullName>
    </submittedName>
</protein>
<dbReference type="InterPro" id="IPR006680">
    <property type="entry name" value="Amidohydro-rel"/>
</dbReference>
<comment type="caution">
    <text evidence="4">The sequence shown here is derived from an EMBL/GenBank/DDBJ whole genome shotgun (WGS) entry which is preliminary data.</text>
</comment>
<reference evidence="4 5" key="1">
    <citation type="submission" date="2023-08" db="EMBL/GenBank/DDBJ databases">
        <title>Functional and genomic diversity of the sorghum phyllosphere microbiome.</title>
        <authorList>
            <person name="Shade A."/>
        </authorList>
    </citation>
    <scope>NUCLEOTIDE SEQUENCE [LARGE SCALE GENOMIC DNA]</scope>
    <source>
        <strain evidence="4 5">SORGH_AS_0445</strain>
    </source>
</reference>
<dbReference type="PANTHER" id="PTHR43794">
    <property type="entry name" value="AMINOHYDROLASE SSNA-RELATED"/>
    <property type="match status" value="1"/>
</dbReference>
<dbReference type="InterPro" id="IPR050287">
    <property type="entry name" value="MTA/SAH_deaminase"/>
</dbReference>
<dbReference type="InterPro" id="IPR032466">
    <property type="entry name" value="Metal_Hydrolase"/>
</dbReference>
<sequence>MTRTLLRGGRVITLAPGRPDVEDIDVAIDDDRIAAIGPHLPASGAKVVDVTGKIIHPGLVNAHLHTWQTALRGIGADWTLTEYLATMHGSLAHLYRPEDMRIAALAGTLSQLDRGVTTVADWCHNSPTPAHSDAAIDGLVDAGIRAVFLHGAPYLGFGARSTRELDRLLDGPATRHRLLQVGMAIRGPQLSPHPGLWPICGPPPSEGWSPPCTKPVGHSNRAGMSRKGPVCSART</sequence>
<name>A0ABU1HVE4_9MICO</name>